<reference evidence="1" key="1">
    <citation type="submission" date="2018-02" db="EMBL/GenBank/DDBJ databases">
        <title>Rhizophora mucronata_Transcriptome.</title>
        <authorList>
            <person name="Meera S.P."/>
            <person name="Sreeshan A."/>
            <person name="Augustine A."/>
        </authorList>
    </citation>
    <scope>NUCLEOTIDE SEQUENCE</scope>
    <source>
        <tissue evidence="1">Leaf</tissue>
    </source>
</reference>
<accession>A0A2P2P799</accession>
<organism evidence="1">
    <name type="scientific">Rhizophora mucronata</name>
    <name type="common">Asiatic mangrove</name>
    <dbReference type="NCBI Taxonomy" id="61149"/>
    <lineage>
        <taxon>Eukaryota</taxon>
        <taxon>Viridiplantae</taxon>
        <taxon>Streptophyta</taxon>
        <taxon>Embryophyta</taxon>
        <taxon>Tracheophyta</taxon>
        <taxon>Spermatophyta</taxon>
        <taxon>Magnoliopsida</taxon>
        <taxon>eudicotyledons</taxon>
        <taxon>Gunneridae</taxon>
        <taxon>Pentapetalae</taxon>
        <taxon>rosids</taxon>
        <taxon>fabids</taxon>
        <taxon>Malpighiales</taxon>
        <taxon>Rhizophoraceae</taxon>
        <taxon>Rhizophora</taxon>
    </lineage>
</organism>
<protein>
    <submittedName>
        <fullName evidence="1">Uncharacterized protein</fullName>
    </submittedName>
</protein>
<name>A0A2P2P799_RHIMU</name>
<proteinExistence type="predicted"/>
<sequence>MRTCTRNT</sequence>
<evidence type="ECO:0000313" key="1">
    <source>
        <dbReference type="EMBL" id="MBX50491.1"/>
    </source>
</evidence>
<dbReference type="EMBL" id="GGEC01070007">
    <property type="protein sequence ID" value="MBX50491.1"/>
    <property type="molecule type" value="Transcribed_RNA"/>
</dbReference>